<evidence type="ECO:0000256" key="2">
    <source>
        <dbReference type="ARBA" id="ARBA00007553"/>
    </source>
</evidence>
<proteinExistence type="inferred from homology"/>
<dbReference type="PANTHER" id="PTHR30417">
    <property type="entry name" value="N-ACETYLMURAMOYL-L-ALANINE AMIDASE AMID"/>
    <property type="match status" value="1"/>
</dbReference>
<protein>
    <recommendedName>
        <fullName evidence="3">N-acetylmuramoyl-L-alanine amidase</fullName>
        <ecNumber evidence="3">3.5.1.28</ecNumber>
    </recommendedName>
</protein>
<comment type="catalytic activity">
    <reaction evidence="1">
        <text>Hydrolyzes the link between N-acetylmuramoyl residues and L-amino acid residues in certain cell-wall glycopeptides.</text>
        <dbReference type="EC" id="3.5.1.28"/>
    </reaction>
</comment>
<dbReference type="GO" id="GO:0030420">
    <property type="term" value="P:establishment of competence for transformation"/>
    <property type="evidence" value="ECO:0007669"/>
    <property type="project" value="UniProtKB-KW"/>
</dbReference>
<keyword evidence="7" id="KW-0961">Cell wall biogenesis/degradation</keyword>
<dbReference type="Gene3D" id="3.40.80.10">
    <property type="entry name" value="Peptidoglycan recognition protein-like"/>
    <property type="match status" value="1"/>
</dbReference>
<feature type="domain" description="N-acetylmuramoyl-L-alanine amidase" evidence="9">
    <location>
        <begin position="10"/>
        <end position="152"/>
    </location>
</feature>
<dbReference type="OrthoDB" id="9794294at2"/>
<dbReference type="SUPFAM" id="SSF55846">
    <property type="entry name" value="N-acetylmuramoyl-L-alanine amidase-like"/>
    <property type="match status" value="1"/>
</dbReference>
<dbReference type="InterPro" id="IPR002502">
    <property type="entry name" value="Amidase_domain"/>
</dbReference>
<sequence>MNIIKDFIPKGNHNRPGTKIRPRFITVHDTANRTKGADAKSHARYLKNGAGGESKSWHFTVDDKVIIQHLPTNEMGWHAGSGTGNRESIGIEICENEDGNRTKAETNAIELIRYLMNELDIPVSHVVPHRHWTGKNCPRNILPRWDAFVARIKDGKGATSPAPSKPKTKPAGDGYPGYMIRRGSTGEVVKKIQRQLKGLVVDGIFGPRTEARVKEFQQEMGIGVDGIVGPVTWKYLFPTYPGYLLRRGSRGVWVKRVQWELGGLAIDGIFGPRTEAAVRSFQKKVGIAVDGIVGPVTWKKLF</sequence>
<evidence type="ECO:0000256" key="6">
    <source>
        <dbReference type="ARBA" id="ARBA00023287"/>
    </source>
</evidence>
<comment type="caution">
    <text evidence="10">The sequence shown here is derived from an EMBL/GenBank/DDBJ whole genome shotgun (WGS) entry which is preliminary data.</text>
</comment>
<evidence type="ECO:0000256" key="8">
    <source>
        <dbReference type="SAM" id="MobiDB-lite"/>
    </source>
</evidence>
<dbReference type="Pfam" id="PF01510">
    <property type="entry name" value="Amidase_2"/>
    <property type="match status" value="1"/>
</dbReference>
<comment type="similarity">
    <text evidence="2">Belongs to the N-acetylmuramoyl-L-alanine amidase 2 family.</text>
</comment>
<organism evidence="10 11">
    <name type="scientific">Planifilum fimeticola</name>
    <dbReference type="NCBI Taxonomy" id="201975"/>
    <lineage>
        <taxon>Bacteria</taxon>
        <taxon>Bacillati</taxon>
        <taxon>Bacillota</taxon>
        <taxon>Bacilli</taxon>
        <taxon>Bacillales</taxon>
        <taxon>Thermoactinomycetaceae</taxon>
        <taxon>Planifilum</taxon>
    </lineage>
</organism>
<evidence type="ECO:0000313" key="10">
    <source>
        <dbReference type="EMBL" id="PRX39531.1"/>
    </source>
</evidence>
<dbReference type="AlphaFoldDB" id="A0A2T0LC81"/>
<evidence type="ECO:0000259" key="9">
    <source>
        <dbReference type="SMART" id="SM00644"/>
    </source>
</evidence>
<dbReference type="PANTHER" id="PTHR30417:SF11">
    <property type="entry name" value="N-ACETYLMURAMOYL-L-ALANINE AMIDASE XLYA"/>
    <property type="match status" value="1"/>
</dbReference>
<keyword evidence="11" id="KW-1185">Reference proteome</keyword>
<feature type="region of interest" description="Disordered" evidence="8">
    <location>
        <begin position="155"/>
        <end position="176"/>
    </location>
</feature>
<dbReference type="InterPro" id="IPR036365">
    <property type="entry name" value="PGBD-like_sf"/>
</dbReference>
<dbReference type="CDD" id="cd06583">
    <property type="entry name" value="PGRP"/>
    <property type="match status" value="1"/>
</dbReference>
<dbReference type="InterPro" id="IPR051206">
    <property type="entry name" value="NAMLAA_amidase_2"/>
</dbReference>
<keyword evidence="4" id="KW-0378">Hydrolase</keyword>
<dbReference type="Pfam" id="PF01471">
    <property type="entry name" value="PG_binding_1"/>
    <property type="match status" value="2"/>
</dbReference>
<accession>A0A2T0LC81</accession>
<dbReference type="GO" id="GO:0030435">
    <property type="term" value="P:sporulation resulting in formation of a cellular spore"/>
    <property type="evidence" value="ECO:0007669"/>
    <property type="project" value="UniProtKB-KW"/>
</dbReference>
<dbReference type="InterPro" id="IPR036505">
    <property type="entry name" value="Amidase/PGRP_sf"/>
</dbReference>
<dbReference type="GO" id="GO:0009254">
    <property type="term" value="P:peptidoglycan turnover"/>
    <property type="evidence" value="ECO:0007669"/>
    <property type="project" value="TreeGrafter"/>
</dbReference>
<dbReference type="SUPFAM" id="SSF47090">
    <property type="entry name" value="PGBD-like"/>
    <property type="match status" value="2"/>
</dbReference>
<dbReference type="GO" id="GO:0008745">
    <property type="term" value="F:N-acetylmuramoyl-L-alanine amidase activity"/>
    <property type="evidence" value="ECO:0007669"/>
    <property type="project" value="UniProtKB-EC"/>
</dbReference>
<reference evidence="10 11" key="1">
    <citation type="submission" date="2018-03" db="EMBL/GenBank/DDBJ databases">
        <title>Genomic Encyclopedia of Archaeal and Bacterial Type Strains, Phase II (KMG-II): from individual species to whole genera.</title>
        <authorList>
            <person name="Goeker M."/>
        </authorList>
    </citation>
    <scope>NUCLEOTIDE SEQUENCE [LARGE SCALE GENOMIC DNA]</scope>
    <source>
        <strain evidence="10 11">DSM 44946</strain>
    </source>
</reference>
<keyword evidence="5" id="KW-0749">Sporulation</keyword>
<dbReference type="EC" id="3.5.1.28" evidence="3"/>
<evidence type="ECO:0000256" key="4">
    <source>
        <dbReference type="ARBA" id="ARBA00022801"/>
    </source>
</evidence>
<dbReference type="Proteomes" id="UP000237797">
    <property type="component" value="Unassembled WGS sequence"/>
</dbReference>
<evidence type="ECO:0000256" key="1">
    <source>
        <dbReference type="ARBA" id="ARBA00001561"/>
    </source>
</evidence>
<dbReference type="EMBL" id="PVNE01000024">
    <property type="protein sequence ID" value="PRX39531.1"/>
    <property type="molecule type" value="Genomic_DNA"/>
</dbReference>
<keyword evidence="6" id="KW-0178">Competence</keyword>
<dbReference type="InterPro" id="IPR002477">
    <property type="entry name" value="Peptidoglycan-bd-like"/>
</dbReference>
<name>A0A2T0LC81_9BACL</name>
<dbReference type="GO" id="GO:0071555">
    <property type="term" value="P:cell wall organization"/>
    <property type="evidence" value="ECO:0007669"/>
    <property type="project" value="UniProtKB-KW"/>
</dbReference>
<dbReference type="Gene3D" id="1.10.101.10">
    <property type="entry name" value="PGBD-like superfamily/PGBD"/>
    <property type="match status" value="2"/>
</dbReference>
<dbReference type="GO" id="GO:0009253">
    <property type="term" value="P:peptidoglycan catabolic process"/>
    <property type="evidence" value="ECO:0007669"/>
    <property type="project" value="InterPro"/>
</dbReference>
<dbReference type="SMART" id="SM00644">
    <property type="entry name" value="Ami_2"/>
    <property type="match status" value="1"/>
</dbReference>
<dbReference type="InterPro" id="IPR036366">
    <property type="entry name" value="PGBDSf"/>
</dbReference>
<evidence type="ECO:0000256" key="3">
    <source>
        <dbReference type="ARBA" id="ARBA00011901"/>
    </source>
</evidence>
<evidence type="ECO:0000256" key="5">
    <source>
        <dbReference type="ARBA" id="ARBA00022969"/>
    </source>
</evidence>
<evidence type="ECO:0000313" key="11">
    <source>
        <dbReference type="Proteomes" id="UP000237797"/>
    </source>
</evidence>
<evidence type="ECO:0000256" key="7">
    <source>
        <dbReference type="ARBA" id="ARBA00023316"/>
    </source>
</evidence>
<gene>
    <name evidence="10" type="ORF">CLV97_12469</name>
</gene>